<dbReference type="RefSeq" id="WP_145305654.1">
    <property type="nucleotide sequence ID" value="NZ_CP037452.1"/>
</dbReference>
<name>A0A518I634_9PLAN</name>
<dbReference type="Pfam" id="PF07610">
    <property type="entry name" value="DUF1573"/>
    <property type="match status" value="1"/>
</dbReference>
<sequence>MKLNSYLKSVFYLLTGIIFLGSAFILAAKLDGTKTSSQPEGLQVTPLVLDLGKINQGEIINEEVNINNYSKDTFTNVKLLSSCGCTVVSNVPNRFLPGESFQPRIEFNSSGKRGKSRANLLLEYVSPGNQKETKLIELVADVEPTIYLTPTKLSFSPNDSFNSEQIIQLNSHNGVGFMIDLLSIDHFAFDCEEVFESAKDVESNTRARSIRIIFDSDRWKSNVKRMGKITDFKLRIKTNIKSEPAIEVPIEVQDTI</sequence>
<accession>A0A518I634</accession>
<dbReference type="EMBL" id="CP037452">
    <property type="protein sequence ID" value="QDV48520.1"/>
    <property type="molecule type" value="Genomic_DNA"/>
</dbReference>
<keyword evidence="2" id="KW-1185">Reference proteome</keyword>
<dbReference type="Gene3D" id="2.60.40.10">
    <property type="entry name" value="Immunoglobulins"/>
    <property type="match status" value="1"/>
</dbReference>
<protein>
    <recommendedName>
        <fullName evidence="3">DUF1573 domain-containing protein</fullName>
    </recommendedName>
</protein>
<evidence type="ECO:0000313" key="2">
    <source>
        <dbReference type="Proteomes" id="UP000318313"/>
    </source>
</evidence>
<dbReference type="Proteomes" id="UP000318313">
    <property type="component" value="Chromosome"/>
</dbReference>
<evidence type="ECO:0000313" key="1">
    <source>
        <dbReference type="EMBL" id="QDV48520.1"/>
    </source>
</evidence>
<dbReference type="InterPro" id="IPR011467">
    <property type="entry name" value="DUF1573"/>
</dbReference>
<dbReference type="InterPro" id="IPR013783">
    <property type="entry name" value="Ig-like_fold"/>
</dbReference>
<proteinExistence type="predicted"/>
<dbReference type="KEGG" id="gfm:Enr17x_05320"/>
<organism evidence="1 2">
    <name type="scientific">Gimesia fumaroli</name>
    <dbReference type="NCBI Taxonomy" id="2527976"/>
    <lineage>
        <taxon>Bacteria</taxon>
        <taxon>Pseudomonadati</taxon>
        <taxon>Planctomycetota</taxon>
        <taxon>Planctomycetia</taxon>
        <taxon>Planctomycetales</taxon>
        <taxon>Planctomycetaceae</taxon>
        <taxon>Gimesia</taxon>
    </lineage>
</organism>
<evidence type="ECO:0008006" key="3">
    <source>
        <dbReference type="Google" id="ProtNLM"/>
    </source>
</evidence>
<gene>
    <name evidence="1" type="ORF">Enr17x_05320</name>
</gene>
<reference evidence="1 2" key="1">
    <citation type="submission" date="2019-03" db="EMBL/GenBank/DDBJ databases">
        <title>Deep-cultivation of Planctomycetes and their phenomic and genomic characterization uncovers novel biology.</title>
        <authorList>
            <person name="Wiegand S."/>
            <person name="Jogler M."/>
            <person name="Boedeker C."/>
            <person name="Pinto D."/>
            <person name="Vollmers J."/>
            <person name="Rivas-Marin E."/>
            <person name="Kohn T."/>
            <person name="Peeters S.H."/>
            <person name="Heuer A."/>
            <person name="Rast P."/>
            <person name="Oberbeckmann S."/>
            <person name="Bunk B."/>
            <person name="Jeske O."/>
            <person name="Meyerdierks A."/>
            <person name="Storesund J.E."/>
            <person name="Kallscheuer N."/>
            <person name="Luecker S."/>
            <person name="Lage O.M."/>
            <person name="Pohl T."/>
            <person name="Merkel B.J."/>
            <person name="Hornburger P."/>
            <person name="Mueller R.-W."/>
            <person name="Bruemmer F."/>
            <person name="Labrenz M."/>
            <person name="Spormann A.M."/>
            <person name="Op den Camp H."/>
            <person name="Overmann J."/>
            <person name="Amann R."/>
            <person name="Jetten M.S.M."/>
            <person name="Mascher T."/>
            <person name="Medema M.H."/>
            <person name="Devos D.P."/>
            <person name="Kaster A.-K."/>
            <person name="Ovreas L."/>
            <person name="Rohde M."/>
            <person name="Galperin M.Y."/>
            <person name="Jogler C."/>
        </authorList>
    </citation>
    <scope>NUCLEOTIDE SEQUENCE [LARGE SCALE GENOMIC DNA]</scope>
    <source>
        <strain evidence="1 2">Enr17</strain>
    </source>
</reference>
<dbReference type="AlphaFoldDB" id="A0A518I634"/>